<evidence type="ECO:0000313" key="1">
    <source>
        <dbReference type="EMBL" id="MCI66198.1"/>
    </source>
</evidence>
<protein>
    <submittedName>
        <fullName evidence="1">Uncharacterized protein</fullName>
    </submittedName>
</protein>
<feature type="non-terminal residue" evidence="1">
    <location>
        <position position="69"/>
    </location>
</feature>
<name>A0A392TZ76_9FABA</name>
<comment type="caution">
    <text evidence="1">The sequence shown here is derived from an EMBL/GenBank/DDBJ whole genome shotgun (WGS) entry which is preliminary data.</text>
</comment>
<reference evidence="1 2" key="1">
    <citation type="journal article" date="2018" name="Front. Plant Sci.">
        <title>Red Clover (Trifolium pratense) and Zigzag Clover (T. medium) - A Picture of Genomic Similarities and Differences.</title>
        <authorList>
            <person name="Dluhosova J."/>
            <person name="Istvanek J."/>
            <person name="Nedelnik J."/>
            <person name="Repkova J."/>
        </authorList>
    </citation>
    <scope>NUCLEOTIDE SEQUENCE [LARGE SCALE GENOMIC DNA]</scope>
    <source>
        <strain evidence="2">cv. 10/8</strain>
        <tissue evidence="1">Leaf</tissue>
    </source>
</reference>
<dbReference type="EMBL" id="LXQA010690746">
    <property type="protein sequence ID" value="MCI66198.1"/>
    <property type="molecule type" value="Genomic_DNA"/>
</dbReference>
<proteinExistence type="predicted"/>
<evidence type="ECO:0000313" key="2">
    <source>
        <dbReference type="Proteomes" id="UP000265520"/>
    </source>
</evidence>
<sequence>MGVKVLHQCFFIGSRGPKRNFSPGYGVNSWNCCSIIFLGSINDHRGFSRLPMLDLFALLDVLPGVAFLN</sequence>
<organism evidence="1 2">
    <name type="scientific">Trifolium medium</name>
    <dbReference type="NCBI Taxonomy" id="97028"/>
    <lineage>
        <taxon>Eukaryota</taxon>
        <taxon>Viridiplantae</taxon>
        <taxon>Streptophyta</taxon>
        <taxon>Embryophyta</taxon>
        <taxon>Tracheophyta</taxon>
        <taxon>Spermatophyta</taxon>
        <taxon>Magnoliopsida</taxon>
        <taxon>eudicotyledons</taxon>
        <taxon>Gunneridae</taxon>
        <taxon>Pentapetalae</taxon>
        <taxon>rosids</taxon>
        <taxon>fabids</taxon>
        <taxon>Fabales</taxon>
        <taxon>Fabaceae</taxon>
        <taxon>Papilionoideae</taxon>
        <taxon>50 kb inversion clade</taxon>
        <taxon>NPAAA clade</taxon>
        <taxon>Hologalegina</taxon>
        <taxon>IRL clade</taxon>
        <taxon>Trifolieae</taxon>
        <taxon>Trifolium</taxon>
    </lineage>
</organism>
<keyword evidence="2" id="KW-1185">Reference proteome</keyword>
<accession>A0A392TZ76</accession>
<dbReference type="AlphaFoldDB" id="A0A392TZ76"/>
<dbReference type="Proteomes" id="UP000265520">
    <property type="component" value="Unassembled WGS sequence"/>
</dbReference>